<dbReference type="InterPro" id="IPR013595">
    <property type="entry name" value="Pept_S33_TAP-like_C"/>
</dbReference>
<protein>
    <submittedName>
        <fullName evidence="6">Alpha/beta hydrolase</fullName>
    </submittedName>
</protein>
<gene>
    <name evidence="6" type="ORF">ACFFQV_11825</name>
</gene>
<dbReference type="Pfam" id="PF08386">
    <property type="entry name" value="Abhydrolase_4"/>
    <property type="match status" value="1"/>
</dbReference>
<sequence length="526" mass="55803">MSAPSTVRRSQGREPMGRMPRGRRLAAVGAALAAVLVLSGCVPSFLEQKPPVSTPTGEEVSPELEPFYTQVLEWEPCGDGMGCTTAKAPLDWNDPSAGEIDLAVVRHVASGDKIGSLLVNPGGPGGSGYDFVLDSLDYAVGEPLQERFDVVGFDPRGVGRSSAVACYDAAEMDDYLYGIVPAERGSDEWIEAVGSSAADFGAACADNTGELLPNVDTESAARDMDLLRAILGDEQLNYLGFSYGTFLGASYAELYPDKVGRLVLDGAIDPSASDFEVSKAQSVGFERALDAYLEDCLATEGCPFDGTVDESRDEIGRLLASVDQSPLRGSDGRMVGADTLLTAIIYPLYSADSWPYLSDMLEATMFGDADPALAFADGYNGRNPDGTYLDNSTEAFRAINCLDYTYQSDVAVMREKAEAIAEAAPTIGPYMGYGDLSCVNWPYQSDRERAEIHAEGAAPIMVVGTTGDPATPYEWAVALADQLESGVLVSYEGEGHTAYNKSNSCVNGAVEGYLIEGTVPASDPEC</sequence>
<reference evidence="6 7" key="1">
    <citation type="submission" date="2024-09" db="EMBL/GenBank/DDBJ databases">
        <authorList>
            <person name="Sun Q."/>
            <person name="Mori K."/>
        </authorList>
    </citation>
    <scope>NUCLEOTIDE SEQUENCE [LARGE SCALE GENOMIC DNA]</scope>
    <source>
        <strain evidence="6 7">JCM 14321</strain>
    </source>
</reference>
<dbReference type="Gene3D" id="3.40.50.1820">
    <property type="entry name" value="alpha/beta hydrolase"/>
    <property type="match status" value="1"/>
</dbReference>
<dbReference type="InterPro" id="IPR051601">
    <property type="entry name" value="Serine_prot/Carboxylest_S33"/>
</dbReference>
<dbReference type="EMBL" id="JBHMBL010000002">
    <property type="protein sequence ID" value="MFB9642978.1"/>
    <property type="molecule type" value="Genomic_DNA"/>
</dbReference>
<dbReference type="PANTHER" id="PTHR43248">
    <property type="entry name" value="2-SUCCINYL-6-HYDROXY-2,4-CYCLOHEXADIENE-1-CARBOXYLATE SYNTHASE"/>
    <property type="match status" value="1"/>
</dbReference>
<evidence type="ECO:0000313" key="7">
    <source>
        <dbReference type="Proteomes" id="UP001589667"/>
    </source>
</evidence>
<evidence type="ECO:0000256" key="4">
    <source>
        <dbReference type="SAM" id="MobiDB-lite"/>
    </source>
</evidence>
<dbReference type="Proteomes" id="UP001589667">
    <property type="component" value="Unassembled WGS sequence"/>
</dbReference>
<comment type="caution">
    <text evidence="6">The sequence shown here is derived from an EMBL/GenBank/DDBJ whole genome shotgun (WGS) entry which is preliminary data.</text>
</comment>
<keyword evidence="3 6" id="KW-0378">Hydrolase</keyword>
<evidence type="ECO:0000313" key="6">
    <source>
        <dbReference type="EMBL" id="MFB9642978.1"/>
    </source>
</evidence>
<evidence type="ECO:0000256" key="2">
    <source>
        <dbReference type="ARBA" id="ARBA00022729"/>
    </source>
</evidence>
<feature type="domain" description="Peptidase S33 tripeptidyl aminopeptidase-like C-terminal" evidence="5">
    <location>
        <begin position="425"/>
        <end position="526"/>
    </location>
</feature>
<keyword evidence="2" id="KW-0732">Signal</keyword>
<dbReference type="GO" id="GO:0016787">
    <property type="term" value="F:hydrolase activity"/>
    <property type="evidence" value="ECO:0007669"/>
    <property type="project" value="UniProtKB-KW"/>
</dbReference>
<organism evidence="6 7">
    <name type="scientific">Agromyces lapidis</name>
    <dbReference type="NCBI Taxonomy" id="279574"/>
    <lineage>
        <taxon>Bacteria</taxon>
        <taxon>Bacillati</taxon>
        <taxon>Actinomycetota</taxon>
        <taxon>Actinomycetes</taxon>
        <taxon>Micrococcales</taxon>
        <taxon>Microbacteriaceae</taxon>
        <taxon>Agromyces</taxon>
    </lineage>
</organism>
<evidence type="ECO:0000256" key="3">
    <source>
        <dbReference type="ARBA" id="ARBA00022801"/>
    </source>
</evidence>
<evidence type="ECO:0000256" key="1">
    <source>
        <dbReference type="ARBA" id="ARBA00010088"/>
    </source>
</evidence>
<accession>A0ABV5SRK4</accession>
<dbReference type="SUPFAM" id="SSF53474">
    <property type="entry name" value="alpha/beta-Hydrolases"/>
    <property type="match status" value="1"/>
</dbReference>
<evidence type="ECO:0000259" key="5">
    <source>
        <dbReference type="Pfam" id="PF08386"/>
    </source>
</evidence>
<feature type="region of interest" description="Disordered" evidence="4">
    <location>
        <begin position="1"/>
        <end position="21"/>
    </location>
</feature>
<dbReference type="InterPro" id="IPR029058">
    <property type="entry name" value="AB_hydrolase_fold"/>
</dbReference>
<dbReference type="PANTHER" id="PTHR43248:SF29">
    <property type="entry name" value="TRIPEPTIDYL AMINOPEPTIDASE"/>
    <property type="match status" value="1"/>
</dbReference>
<keyword evidence="7" id="KW-1185">Reference proteome</keyword>
<dbReference type="RefSeq" id="WP_246191979.1">
    <property type="nucleotide sequence ID" value="NZ_BAAANI010000002.1"/>
</dbReference>
<proteinExistence type="inferred from homology"/>
<comment type="similarity">
    <text evidence="1">Belongs to the peptidase S33 family.</text>
</comment>
<name>A0ABV5SRK4_9MICO</name>